<dbReference type="InterPro" id="IPR045010">
    <property type="entry name" value="MDR_fam"/>
</dbReference>
<dbReference type="CDD" id="cd05288">
    <property type="entry name" value="PGDH"/>
    <property type="match status" value="1"/>
</dbReference>
<dbReference type="Pfam" id="PF16884">
    <property type="entry name" value="ADH_N_2"/>
    <property type="match status" value="1"/>
</dbReference>
<dbReference type="InterPro" id="IPR011032">
    <property type="entry name" value="GroES-like_sf"/>
</dbReference>
<dbReference type="FunFam" id="3.40.50.720:FF:000121">
    <property type="entry name" value="Prostaglandin reductase 2"/>
    <property type="match status" value="1"/>
</dbReference>
<sequence length="354" mass="37416">MKIADLTNTAVNTVTTLKTFQRIVLAARPKGRVSPENFRMETLPQLISSDLAAGEVLVRNHYLSLDPYMRGRMSTAKSYSAPQELDHTMLGATAGVVVASRHAEFSVGDSVVGHLGWAEMGVTQGNLLRQVDAARLPLSVYLGVVGMPGVTAWYGVNRILQAQAGQTLVVSAASGAVGSVVGQLAKLIGCRVVGIAGGEKKCSYVVDQLGFDACVDYKANQTEAELLDCLRAAAPDGIDLLFENVGSSVFDASLACLNPYAKIALCGMIAGYNSASQPLKHANKLLTMRAMLQGFIVTEHMDVWPQALTELAALVASGQLKYHETIAQGLAAAPDAFIGLLSGQNLGKQLVKLS</sequence>
<protein>
    <submittedName>
        <fullName evidence="3">Putative NADP-dependent oxidoreductase</fullName>
    </submittedName>
</protein>
<dbReference type="Gene3D" id="3.90.180.10">
    <property type="entry name" value="Medium-chain alcohol dehydrogenases, catalytic domain"/>
    <property type="match status" value="1"/>
</dbReference>
<evidence type="ECO:0000256" key="1">
    <source>
        <dbReference type="ARBA" id="ARBA00023002"/>
    </source>
</evidence>
<evidence type="ECO:0000313" key="4">
    <source>
        <dbReference type="Proteomes" id="UP000237839"/>
    </source>
</evidence>
<dbReference type="Gene3D" id="3.40.50.720">
    <property type="entry name" value="NAD(P)-binding Rossmann-like Domain"/>
    <property type="match status" value="1"/>
</dbReference>
<evidence type="ECO:0000259" key="2">
    <source>
        <dbReference type="SMART" id="SM00829"/>
    </source>
</evidence>
<name>A0A2S9GUF2_9BURK</name>
<dbReference type="SMART" id="SM00829">
    <property type="entry name" value="PKS_ER"/>
    <property type="match status" value="1"/>
</dbReference>
<dbReference type="InterPro" id="IPR041694">
    <property type="entry name" value="ADH_N_2"/>
</dbReference>
<dbReference type="AlphaFoldDB" id="A0A2S9GUF2"/>
<dbReference type="SUPFAM" id="SSF51735">
    <property type="entry name" value="NAD(P)-binding Rossmann-fold domains"/>
    <property type="match status" value="1"/>
</dbReference>
<evidence type="ECO:0000313" key="3">
    <source>
        <dbReference type="EMBL" id="PRC91286.1"/>
    </source>
</evidence>
<dbReference type="PANTHER" id="PTHR43205">
    <property type="entry name" value="PROSTAGLANDIN REDUCTASE"/>
    <property type="match status" value="1"/>
</dbReference>
<feature type="domain" description="Enoyl reductase (ER)" evidence="2">
    <location>
        <begin position="33"/>
        <end position="351"/>
    </location>
</feature>
<dbReference type="InterPro" id="IPR013149">
    <property type="entry name" value="ADH-like_C"/>
</dbReference>
<dbReference type="OrthoDB" id="9805663at2"/>
<dbReference type="SUPFAM" id="SSF50129">
    <property type="entry name" value="GroES-like"/>
    <property type="match status" value="1"/>
</dbReference>
<keyword evidence="1" id="KW-0560">Oxidoreductase</keyword>
<dbReference type="InterPro" id="IPR020843">
    <property type="entry name" value="ER"/>
</dbReference>
<dbReference type="Pfam" id="PF00107">
    <property type="entry name" value="ADH_zinc_N"/>
    <property type="match status" value="1"/>
</dbReference>
<dbReference type="Proteomes" id="UP000237839">
    <property type="component" value="Unassembled WGS sequence"/>
</dbReference>
<proteinExistence type="predicted"/>
<gene>
    <name evidence="3" type="ORF">S2091_3957</name>
</gene>
<dbReference type="RefSeq" id="WP_105533698.1">
    <property type="nucleotide sequence ID" value="NZ_PUGF01000025.1"/>
</dbReference>
<reference evidence="3 4" key="1">
    <citation type="submission" date="2018-02" db="EMBL/GenBank/DDBJ databases">
        <title>Solimicrobium silvestre gen. nov., sp. nov., isolated from alpine forest soil.</title>
        <authorList>
            <person name="Margesin R."/>
            <person name="Albuquerque L."/>
            <person name="Zhang D.-C."/>
            <person name="Froufe H.J.C."/>
            <person name="Severino R."/>
            <person name="Roxo I."/>
            <person name="Egas C."/>
            <person name="Da Costa M.S."/>
        </authorList>
    </citation>
    <scope>NUCLEOTIDE SEQUENCE [LARGE SCALE GENOMIC DNA]</scope>
    <source>
        <strain evidence="3 4">S20-91</strain>
    </source>
</reference>
<dbReference type="InterPro" id="IPR036291">
    <property type="entry name" value="NAD(P)-bd_dom_sf"/>
</dbReference>
<dbReference type="EMBL" id="PUGF01000025">
    <property type="protein sequence ID" value="PRC91286.1"/>
    <property type="molecule type" value="Genomic_DNA"/>
</dbReference>
<dbReference type="GO" id="GO:0016628">
    <property type="term" value="F:oxidoreductase activity, acting on the CH-CH group of donors, NAD or NADP as acceptor"/>
    <property type="evidence" value="ECO:0007669"/>
    <property type="project" value="InterPro"/>
</dbReference>
<organism evidence="3 4">
    <name type="scientific">Solimicrobium silvestre</name>
    <dbReference type="NCBI Taxonomy" id="2099400"/>
    <lineage>
        <taxon>Bacteria</taxon>
        <taxon>Pseudomonadati</taxon>
        <taxon>Pseudomonadota</taxon>
        <taxon>Betaproteobacteria</taxon>
        <taxon>Burkholderiales</taxon>
        <taxon>Oxalobacteraceae</taxon>
        <taxon>Solimicrobium</taxon>
    </lineage>
</organism>
<accession>A0A2S9GUF2</accession>
<keyword evidence="4" id="KW-1185">Reference proteome</keyword>
<comment type="caution">
    <text evidence="3">The sequence shown here is derived from an EMBL/GenBank/DDBJ whole genome shotgun (WGS) entry which is preliminary data.</text>
</comment>
<dbReference type="PANTHER" id="PTHR43205:SF7">
    <property type="entry name" value="PROSTAGLANDIN REDUCTASE 1"/>
    <property type="match status" value="1"/>
</dbReference>